<keyword evidence="2" id="KW-0456">Lyase</keyword>
<gene>
    <name evidence="6" type="ORF">LCGC14_0644360</name>
</gene>
<dbReference type="FunFam" id="2.40.40.10:FF:000003">
    <property type="entry name" value="Endolytic peptidoglycan transglycosylase RlpA"/>
    <property type="match status" value="1"/>
</dbReference>
<organism evidence="6">
    <name type="scientific">marine sediment metagenome</name>
    <dbReference type="NCBI Taxonomy" id="412755"/>
    <lineage>
        <taxon>unclassified sequences</taxon>
        <taxon>metagenomes</taxon>
        <taxon>ecological metagenomes</taxon>
    </lineage>
</organism>
<evidence type="ECO:0000256" key="4">
    <source>
        <dbReference type="SAM" id="MobiDB-lite"/>
    </source>
</evidence>
<dbReference type="InterPro" id="IPR007730">
    <property type="entry name" value="SPOR-like_dom"/>
</dbReference>
<feature type="compositionally biased region" description="Polar residues" evidence="4">
    <location>
        <begin position="25"/>
        <end position="41"/>
    </location>
</feature>
<feature type="region of interest" description="Disordered" evidence="4">
    <location>
        <begin position="25"/>
        <end position="52"/>
    </location>
</feature>
<dbReference type="Gene3D" id="2.40.40.10">
    <property type="entry name" value="RlpA-like domain"/>
    <property type="match status" value="1"/>
</dbReference>
<dbReference type="Pfam" id="PF03330">
    <property type="entry name" value="DPBB_1"/>
    <property type="match status" value="1"/>
</dbReference>
<evidence type="ECO:0000259" key="5">
    <source>
        <dbReference type="PROSITE" id="PS51724"/>
    </source>
</evidence>
<evidence type="ECO:0000256" key="3">
    <source>
        <dbReference type="ARBA" id="ARBA00023316"/>
    </source>
</evidence>
<protein>
    <recommendedName>
        <fullName evidence="5">SPOR domain-containing protein</fullName>
    </recommendedName>
</protein>
<dbReference type="HAMAP" id="MF_02071">
    <property type="entry name" value="RlpA"/>
    <property type="match status" value="1"/>
</dbReference>
<dbReference type="PANTHER" id="PTHR34183:SF1">
    <property type="entry name" value="ENDOLYTIC PEPTIDOGLYCAN TRANSGLYCOSYLASE RLPA"/>
    <property type="match status" value="1"/>
</dbReference>
<dbReference type="Pfam" id="PF05036">
    <property type="entry name" value="SPOR"/>
    <property type="match status" value="1"/>
</dbReference>
<dbReference type="CDD" id="cd22268">
    <property type="entry name" value="DPBB_RlpA-like"/>
    <property type="match status" value="1"/>
</dbReference>
<dbReference type="GO" id="GO:0042834">
    <property type="term" value="F:peptidoglycan binding"/>
    <property type="evidence" value="ECO:0007669"/>
    <property type="project" value="InterPro"/>
</dbReference>
<dbReference type="NCBIfam" id="TIGR00413">
    <property type="entry name" value="rlpA"/>
    <property type="match status" value="1"/>
</dbReference>
<dbReference type="PROSITE" id="PS51257">
    <property type="entry name" value="PROKAR_LIPOPROTEIN"/>
    <property type="match status" value="1"/>
</dbReference>
<proteinExistence type="inferred from homology"/>
<dbReference type="InterPro" id="IPR034718">
    <property type="entry name" value="RlpA"/>
</dbReference>
<feature type="domain" description="SPOR" evidence="5">
    <location>
        <begin position="200"/>
        <end position="276"/>
    </location>
</feature>
<evidence type="ECO:0000313" key="6">
    <source>
        <dbReference type="EMBL" id="KKN49274.1"/>
    </source>
</evidence>
<dbReference type="GO" id="GO:0009279">
    <property type="term" value="C:cell outer membrane"/>
    <property type="evidence" value="ECO:0007669"/>
    <property type="project" value="TreeGrafter"/>
</dbReference>
<dbReference type="InterPro" id="IPR009009">
    <property type="entry name" value="RlpA-like_DPBB"/>
</dbReference>
<dbReference type="SUPFAM" id="SSF50685">
    <property type="entry name" value="Barwin-like endoglucanases"/>
    <property type="match status" value="1"/>
</dbReference>
<evidence type="ECO:0000256" key="2">
    <source>
        <dbReference type="ARBA" id="ARBA00023239"/>
    </source>
</evidence>
<keyword evidence="3" id="KW-0961">Cell wall biogenesis/degradation</keyword>
<dbReference type="InterPro" id="IPR012997">
    <property type="entry name" value="RplA"/>
</dbReference>
<evidence type="ECO:0000256" key="1">
    <source>
        <dbReference type="ARBA" id="ARBA00022729"/>
    </source>
</evidence>
<dbReference type="EMBL" id="LAZR01001174">
    <property type="protein sequence ID" value="KKN49274.1"/>
    <property type="molecule type" value="Genomic_DNA"/>
</dbReference>
<dbReference type="SUPFAM" id="SSF110997">
    <property type="entry name" value="Sporulation related repeat"/>
    <property type="match status" value="1"/>
</dbReference>
<dbReference type="PROSITE" id="PS51724">
    <property type="entry name" value="SPOR"/>
    <property type="match status" value="1"/>
</dbReference>
<dbReference type="InterPro" id="IPR036908">
    <property type="entry name" value="RlpA-like_sf"/>
</dbReference>
<name>A0A0F9R3E8_9ZZZZ</name>
<dbReference type="PANTHER" id="PTHR34183">
    <property type="entry name" value="ENDOLYTIC PEPTIDOGLYCAN TRANSGLYCOSYLASE RLPA"/>
    <property type="match status" value="1"/>
</dbReference>
<dbReference type="InterPro" id="IPR036680">
    <property type="entry name" value="SPOR-like_sf"/>
</dbReference>
<dbReference type="AlphaFoldDB" id="A0A0F9R3E8"/>
<sequence length="276" mass="30227">MLQRLKWIIASCVYLSLIACSGITQKGDSAPSSPRDVSNIPNAIPKDEPRSKYGNPVSYKVLGKTYYTLNSSQNYQEKGIASWYGSKFHGRRTSSGEPYDMYAMTAAHKTLPLPSYVEVTNLSNGRKVIVKVNDRGPFHDNRLIDLSYSAAQKLGIVGHGTGMVEIRAINTGNVPVNIANNVKTQPVAQVQPLGQQKPIKEVLVGMYLQVGAFSSSTNAQQLKSKVQSKIDDNVIITSDGKLYRVRIGPLANVEEGDSLSNRLLNLGFNNTRLVVE</sequence>
<dbReference type="GO" id="GO:0016829">
    <property type="term" value="F:lyase activity"/>
    <property type="evidence" value="ECO:0007669"/>
    <property type="project" value="UniProtKB-KW"/>
</dbReference>
<reference evidence="6" key="1">
    <citation type="journal article" date="2015" name="Nature">
        <title>Complex archaea that bridge the gap between prokaryotes and eukaryotes.</title>
        <authorList>
            <person name="Spang A."/>
            <person name="Saw J.H."/>
            <person name="Jorgensen S.L."/>
            <person name="Zaremba-Niedzwiedzka K."/>
            <person name="Martijn J."/>
            <person name="Lind A.E."/>
            <person name="van Eijk R."/>
            <person name="Schleper C."/>
            <person name="Guy L."/>
            <person name="Ettema T.J."/>
        </authorList>
    </citation>
    <scope>NUCLEOTIDE SEQUENCE</scope>
</reference>
<keyword evidence="1" id="KW-0732">Signal</keyword>
<dbReference type="GO" id="GO:0071555">
    <property type="term" value="P:cell wall organization"/>
    <property type="evidence" value="ECO:0007669"/>
    <property type="project" value="UniProtKB-KW"/>
</dbReference>
<comment type="caution">
    <text evidence="6">The sequence shown here is derived from an EMBL/GenBank/DDBJ whole genome shotgun (WGS) entry which is preliminary data.</text>
</comment>
<dbReference type="Gene3D" id="3.30.70.1070">
    <property type="entry name" value="Sporulation related repeat"/>
    <property type="match status" value="1"/>
</dbReference>
<accession>A0A0F9R3E8</accession>